<protein>
    <submittedName>
        <fullName evidence="1">Uncharacterized protein</fullName>
    </submittedName>
</protein>
<gene>
    <name evidence="1" type="ORF">LH440_10855</name>
</gene>
<accession>A0ABD4STQ8</accession>
<dbReference type="RefSeq" id="WP_239894151.1">
    <property type="nucleotide sequence ID" value="NZ_JAJAXM010000019.1"/>
</dbReference>
<dbReference type="AlphaFoldDB" id="A0ABD4STQ8"/>
<dbReference type="Proteomes" id="UP001200247">
    <property type="component" value="Unassembled WGS sequence"/>
</dbReference>
<organism evidence="1 2">
    <name type="scientific">Laribacter hongkongensis</name>
    <dbReference type="NCBI Taxonomy" id="168471"/>
    <lineage>
        <taxon>Bacteria</taxon>
        <taxon>Pseudomonadati</taxon>
        <taxon>Pseudomonadota</taxon>
        <taxon>Betaproteobacteria</taxon>
        <taxon>Neisseriales</taxon>
        <taxon>Aquaspirillaceae</taxon>
        <taxon>Laribacter</taxon>
    </lineage>
</organism>
<proteinExistence type="predicted"/>
<dbReference type="EMBL" id="JAJAXM010000019">
    <property type="protein sequence ID" value="MCG9026387.1"/>
    <property type="molecule type" value="Genomic_DNA"/>
</dbReference>
<name>A0ABD4STQ8_9NEIS</name>
<evidence type="ECO:0000313" key="1">
    <source>
        <dbReference type="EMBL" id="MCG9026387.1"/>
    </source>
</evidence>
<sequence>MNIEDEITIKAGRRTTKVLVEFSPDGTGGWVLQKLFTTGDSGDMDMLECERSFGSTANLARRVEAAIYDRHGQSEIIPDEGEPIPYAPTLPTHFETPLNFREAA</sequence>
<reference evidence="1 2" key="1">
    <citation type="submission" date="2021-10" db="EMBL/GenBank/DDBJ databases">
        <title>Whole-genome sequencing analysis of Laribacter hongkongensis: virulence gene profiles, carbohydrate-active enzyme prediction, and antimicrobial resistance characterization.</title>
        <authorList>
            <person name="Yuan P."/>
            <person name="Zhan Y."/>
            <person name="Chen D."/>
        </authorList>
    </citation>
    <scope>NUCLEOTIDE SEQUENCE [LARGE SCALE GENOMIC DNA]</scope>
    <source>
        <strain evidence="1 2">W67</strain>
    </source>
</reference>
<comment type="caution">
    <text evidence="1">The sequence shown here is derived from an EMBL/GenBank/DDBJ whole genome shotgun (WGS) entry which is preliminary data.</text>
</comment>
<evidence type="ECO:0000313" key="2">
    <source>
        <dbReference type="Proteomes" id="UP001200247"/>
    </source>
</evidence>